<proteinExistence type="predicted"/>
<dbReference type="AlphaFoldDB" id="W4JZU7"/>
<dbReference type="eggNOG" id="ENOG502S9VY">
    <property type="taxonomic scope" value="Eukaryota"/>
</dbReference>
<dbReference type="EMBL" id="KI925461">
    <property type="protein sequence ID" value="ETW79004.1"/>
    <property type="molecule type" value="Genomic_DNA"/>
</dbReference>
<feature type="compositionally biased region" description="Low complexity" evidence="2">
    <location>
        <begin position="609"/>
        <end position="620"/>
    </location>
</feature>
<dbReference type="GO" id="GO:0008270">
    <property type="term" value="F:zinc ion binding"/>
    <property type="evidence" value="ECO:0007669"/>
    <property type="project" value="InterPro"/>
</dbReference>
<dbReference type="InterPro" id="IPR036875">
    <property type="entry name" value="Znf_CCHC_sf"/>
</dbReference>
<organism evidence="4 5">
    <name type="scientific">Heterobasidion irregulare (strain TC 32-1)</name>
    <dbReference type="NCBI Taxonomy" id="747525"/>
    <lineage>
        <taxon>Eukaryota</taxon>
        <taxon>Fungi</taxon>
        <taxon>Dikarya</taxon>
        <taxon>Basidiomycota</taxon>
        <taxon>Agaricomycotina</taxon>
        <taxon>Agaricomycetes</taxon>
        <taxon>Russulales</taxon>
        <taxon>Bondarzewiaceae</taxon>
        <taxon>Heterobasidion</taxon>
        <taxon>Heterobasidion annosum species complex</taxon>
    </lineage>
</organism>
<dbReference type="InterPro" id="IPR001878">
    <property type="entry name" value="Znf_CCHC"/>
</dbReference>
<evidence type="ECO:0000259" key="3">
    <source>
        <dbReference type="SMART" id="SM00343"/>
    </source>
</evidence>
<dbReference type="KEGG" id="hir:HETIRDRAFT_420185"/>
<feature type="compositionally biased region" description="Polar residues" evidence="2">
    <location>
        <begin position="525"/>
        <end position="549"/>
    </location>
</feature>
<dbReference type="InParanoid" id="W4JZU7"/>
<evidence type="ECO:0000313" key="5">
    <source>
        <dbReference type="Proteomes" id="UP000030671"/>
    </source>
</evidence>
<reference evidence="4 5" key="1">
    <citation type="journal article" date="2012" name="New Phytol.">
        <title>Insight into trade-off between wood decay and parasitism from the genome of a fungal forest pathogen.</title>
        <authorList>
            <person name="Olson A."/>
            <person name="Aerts A."/>
            <person name="Asiegbu F."/>
            <person name="Belbahri L."/>
            <person name="Bouzid O."/>
            <person name="Broberg A."/>
            <person name="Canback B."/>
            <person name="Coutinho P.M."/>
            <person name="Cullen D."/>
            <person name="Dalman K."/>
            <person name="Deflorio G."/>
            <person name="van Diepen L.T."/>
            <person name="Dunand C."/>
            <person name="Duplessis S."/>
            <person name="Durling M."/>
            <person name="Gonthier P."/>
            <person name="Grimwood J."/>
            <person name="Fossdal C.G."/>
            <person name="Hansson D."/>
            <person name="Henrissat B."/>
            <person name="Hietala A."/>
            <person name="Himmelstrand K."/>
            <person name="Hoffmeister D."/>
            <person name="Hogberg N."/>
            <person name="James T.Y."/>
            <person name="Karlsson M."/>
            <person name="Kohler A."/>
            <person name="Kues U."/>
            <person name="Lee Y.H."/>
            <person name="Lin Y.C."/>
            <person name="Lind M."/>
            <person name="Lindquist E."/>
            <person name="Lombard V."/>
            <person name="Lucas S."/>
            <person name="Lunden K."/>
            <person name="Morin E."/>
            <person name="Murat C."/>
            <person name="Park J."/>
            <person name="Raffaello T."/>
            <person name="Rouze P."/>
            <person name="Salamov A."/>
            <person name="Schmutz J."/>
            <person name="Solheim H."/>
            <person name="Stahlberg J."/>
            <person name="Velez H."/>
            <person name="de Vries R.P."/>
            <person name="Wiebenga A."/>
            <person name="Woodward S."/>
            <person name="Yakovlev I."/>
            <person name="Garbelotto M."/>
            <person name="Martin F."/>
            <person name="Grigoriev I.V."/>
            <person name="Stenlid J."/>
        </authorList>
    </citation>
    <scope>NUCLEOTIDE SEQUENCE [LARGE SCALE GENOMIC DNA]</scope>
    <source>
        <strain evidence="4 5">TC 32-1</strain>
    </source>
</reference>
<dbReference type="SMART" id="SM00343">
    <property type="entry name" value="ZnF_C2HC"/>
    <property type="match status" value="2"/>
</dbReference>
<feature type="domain" description="CCHC-type" evidence="3">
    <location>
        <begin position="427"/>
        <end position="443"/>
    </location>
</feature>
<accession>W4JZU7</accession>
<dbReference type="Proteomes" id="UP000030671">
    <property type="component" value="Unassembled WGS sequence"/>
</dbReference>
<feature type="domain" description="CCHC-type" evidence="3">
    <location>
        <begin position="408"/>
        <end position="424"/>
    </location>
</feature>
<dbReference type="OrthoDB" id="4230923at2759"/>
<dbReference type="GO" id="GO:0006397">
    <property type="term" value="P:mRNA processing"/>
    <property type="evidence" value="ECO:0007669"/>
    <property type="project" value="UniProtKB-KW"/>
</dbReference>
<feature type="region of interest" description="Disordered" evidence="2">
    <location>
        <begin position="516"/>
        <end position="626"/>
    </location>
</feature>
<dbReference type="SUPFAM" id="SSF57756">
    <property type="entry name" value="Retrovirus zinc finger-like domains"/>
    <property type="match status" value="1"/>
</dbReference>
<dbReference type="GO" id="GO:0003676">
    <property type="term" value="F:nucleic acid binding"/>
    <property type="evidence" value="ECO:0007669"/>
    <property type="project" value="InterPro"/>
</dbReference>
<dbReference type="GeneID" id="20673635"/>
<keyword evidence="1" id="KW-0507">mRNA processing</keyword>
<feature type="compositionally biased region" description="Basic and acidic residues" evidence="2">
    <location>
        <begin position="553"/>
        <end position="569"/>
    </location>
</feature>
<sequence length="626" mass="70058">MDIDELMEASPSEVKDADEAKTILEKNLMVILGEEITIDTLRTSLWHISQGAKMPATAKTLVQAVALLLGEIDEDLKVESIAGRVTEMVLDKLSPDINQLAYMSESLKASSSSVEISIASLCDFPSHSQAESDSLQKLKDNIESSRQSQAEDSKMLLTGMREVSEKLKEVAKRVDSIPIPSTPLTSSVPHPDPSWSYRNALLNTSASGHGQNLVDPKVARQSILKARQILVDLSYPGSETVPARSLESIRDTAIHFCKTAEPRPSCDIVIEDIFRIQNGGIIFQFNSKEAADWIRSPPVSSPFANAFGNGAAVKLRLFPLLLRFVPFTFRPDVPADLRELEERYKLPTLSLPSARWVKPKEKRHPTQMVGHCILNVSSMDIANRLIMDGITIHGRRVLPERLKAEPIRCSNCQGYGHIARNCNHQSACGTCGQTSHKTVDCNAYRTLHCVSCRVNTHASWDRNCPEFLKRCQLLDERRPDNQYKYFPTEDPRTHFRLPAKVPMDRRYPDEFAVHSTREKTASAAPRTQSTIPGYFAPTQTQSQSATHQRSQNRHPDDLERDQRPYRELSHGLPLNVPSQHLQVPSRGQSPQTSASPSLSYMTLRPESDLGPPGLQRQLPPTRWDDQ</sequence>
<evidence type="ECO:0000256" key="1">
    <source>
        <dbReference type="ARBA" id="ARBA00022664"/>
    </source>
</evidence>
<evidence type="ECO:0000256" key="2">
    <source>
        <dbReference type="SAM" id="MobiDB-lite"/>
    </source>
</evidence>
<dbReference type="STRING" id="747525.W4JZU7"/>
<keyword evidence="5" id="KW-1185">Reference proteome</keyword>
<dbReference type="HOGENOM" id="CLU_031133_0_0_1"/>
<dbReference type="Gene3D" id="4.10.60.10">
    <property type="entry name" value="Zinc finger, CCHC-type"/>
    <property type="match status" value="1"/>
</dbReference>
<evidence type="ECO:0000313" key="4">
    <source>
        <dbReference type="EMBL" id="ETW79004.1"/>
    </source>
</evidence>
<feature type="compositionally biased region" description="Polar residues" evidence="2">
    <location>
        <begin position="576"/>
        <end position="600"/>
    </location>
</feature>
<protein>
    <recommendedName>
        <fullName evidence="3">CCHC-type domain-containing protein</fullName>
    </recommendedName>
</protein>
<name>W4JZU7_HETIT</name>
<gene>
    <name evidence="4" type="ORF">HETIRDRAFT_420185</name>
</gene>
<dbReference type="RefSeq" id="XP_009549282.1">
    <property type="nucleotide sequence ID" value="XM_009550987.1"/>
</dbReference>